<protein>
    <submittedName>
        <fullName evidence="1">Putative phage major tail tube protein</fullName>
    </submittedName>
</protein>
<dbReference type="STRING" id="824.CGRAC_0626"/>
<dbReference type="eggNOG" id="COG3498">
    <property type="taxonomic scope" value="Bacteria"/>
</dbReference>
<sequence length="171" mass="18717">MLRRQVPQAIQEGNVFINGQGYLGVTKKLKIPMIEFETIEAKGAISANYSAGIIKPMEVEFTISVLDKNMLAAIGLNSFTSRIPFLFKASIHQSGKDGPVPFSAAFTGDITSYEVKEFESGNEMEITIKLAANFVDINVDSVPMVLIDVENMICRISGIDYMASVRSNLGE</sequence>
<evidence type="ECO:0000313" key="1">
    <source>
        <dbReference type="EMBL" id="EEV17354.1"/>
    </source>
</evidence>
<comment type="caution">
    <text evidence="1">The sequence shown here is derived from an EMBL/GenBank/DDBJ whole genome shotgun (WGS) entry which is preliminary data.</text>
</comment>
<evidence type="ECO:0000313" key="2">
    <source>
        <dbReference type="Proteomes" id="UP000005709"/>
    </source>
</evidence>
<reference evidence="1 2" key="1">
    <citation type="submission" date="2009-07" db="EMBL/GenBank/DDBJ databases">
        <authorList>
            <person name="Madupu R."/>
            <person name="Sebastian Y."/>
            <person name="Durkin A.S."/>
            <person name="Torralba M."/>
            <person name="Methe B."/>
            <person name="Sutton G.G."/>
            <person name="Strausberg R.L."/>
            <person name="Nelson K.E."/>
        </authorList>
    </citation>
    <scope>NUCLEOTIDE SEQUENCE [LARGE SCALE GENOMIC DNA]</scope>
    <source>
        <strain evidence="1 2">RM3268</strain>
    </source>
</reference>
<dbReference type="InterPro" id="IPR006498">
    <property type="entry name" value="Tail_tube"/>
</dbReference>
<keyword evidence="2" id="KW-1185">Reference proteome</keyword>
<dbReference type="AlphaFoldDB" id="C8PII9"/>
<accession>C8PII9</accession>
<dbReference type="RefSeq" id="WP_005872454.1">
    <property type="nucleotide sequence ID" value="NZ_ACYG01000027.1"/>
</dbReference>
<dbReference type="OrthoDB" id="5361222at2"/>
<dbReference type="EMBL" id="ACYG01000027">
    <property type="protein sequence ID" value="EEV17354.1"/>
    <property type="molecule type" value="Genomic_DNA"/>
</dbReference>
<organism evidence="1 2">
    <name type="scientific">Campylobacter gracilis RM3268</name>
    <dbReference type="NCBI Taxonomy" id="553220"/>
    <lineage>
        <taxon>Bacteria</taxon>
        <taxon>Pseudomonadati</taxon>
        <taxon>Campylobacterota</taxon>
        <taxon>Epsilonproteobacteria</taxon>
        <taxon>Campylobacterales</taxon>
        <taxon>Campylobacteraceae</taxon>
        <taxon>Campylobacter</taxon>
    </lineage>
</organism>
<dbReference type="Proteomes" id="UP000005709">
    <property type="component" value="Unassembled WGS sequence"/>
</dbReference>
<dbReference type="Pfam" id="PF04985">
    <property type="entry name" value="Phage_tube"/>
    <property type="match status" value="1"/>
</dbReference>
<gene>
    <name evidence="1" type="ORF">CAMGR0001_1650</name>
</gene>
<proteinExistence type="predicted"/>
<name>C8PII9_9BACT</name>